<comment type="caution">
    <text evidence="13">The sequence shown here is derived from an EMBL/GenBank/DDBJ whole genome shotgun (WGS) entry which is preliminary data.</text>
</comment>
<dbReference type="Gene3D" id="3.40.50.1440">
    <property type="entry name" value="Tubulin/FtsZ, GTPase domain"/>
    <property type="match status" value="1"/>
</dbReference>
<evidence type="ECO:0000256" key="5">
    <source>
        <dbReference type="ARBA" id="ARBA00022741"/>
    </source>
</evidence>
<proteinExistence type="inferred from homology"/>
<dbReference type="InterPro" id="IPR037103">
    <property type="entry name" value="Tubulin/FtsZ-like_C"/>
</dbReference>
<dbReference type="SUPFAM" id="SSF52490">
    <property type="entry name" value="Tubulin nucleotide-binding domain-like"/>
    <property type="match status" value="1"/>
</dbReference>
<dbReference type="InterPro" id="IPR036525">
    <property type="entry name" value="Tubulin/FtsZ_GTPase_sf"/>
</dbReference>
<evidence type="ECO:0000256" key="4">
    <source>
        <dbReference type="ARBA" id="ARBA00022701"/>
    </source>
</evidence>
<dbReference type="GO" id="GO:0007010">
    <property type="term" value="P:cytoskeleton organization"/>
    <property type="evidence" value="ECO:0007669"/>
    <property type="project" value="UniProtKB-ARBA"/>
</dbReference>
<keyword evidence="7 10" id="KW-0342">GTP-binding</keyword>
<organism evidence="13 14">
    <name type="scientific">Ranatra chinensis</name>
    <dbReference type="NCBI Taxonomy" id="642074"/>
    <lineage>
        <taxon>Eukaryota</taxon>
        <taxon>Metazoa</taxon>
        <taxon>Ecdysozoa</taxon>
        <taxon>Arthropoda</taxon>
        <taxon>Hexapoda</taxon>
        <taxon>Insecta</taxon>
        <taxon>Pterygota</taxon>
        <taxon>Neoptera</taxon>
        <taxon>Paraneoptera</taxon>
        <taxon>Hemiptera</taxon>
        <taxon>Heteroptera</taxon>
        <taxon>Panheteroptera</taxon>
        <taxon>Nepomorpha</taxon>
        <taxon>Nepidae</taxon>
        <taxon>Ranatrinae</taxon>
        <taxon>Ranatra</taxon>
    </lineage>
</organism>
<evidence type="ECO:0000313" key="14">
    <source>
        <dbReference type="Proteomes" id="UP001558652"/>
    </source>
</evidence>
<sequence>MCWELYCLEHDILPSGFKSNPEPSSSDTCDAIYSRTSSGSYIPRAIFVDLEPTVLDEMRVGVYRDLYNRDNMISGKEDAGSNFARGYYSVGNEISGPCMGRLRIVAETCDSLQGFLFFHSFGGGTGSGLTSNLMAKMKNEYSKATRVSFILFPSPTASSVVVEPYNAVLASHATMDTAGCCFAMDNEALYSICESKLSVAKPNFTNINRVIAQAVAGVTGSLRFQGESVVNLEDLQTNLIPFERLHFPAIAYAPLVTPQTADKEIYTADQLVNSCLQPESSLVKCNLRQGRCMASCLLFRGGVAPAEANAAVTKLKSSGLINLVGVNAQPPSAIPGGDMAACPASLAFMSNSSALVPLWSRINTKFDLMYSKRAYVHHYVGEGMEEGEFQEARDDIATLEKDYETATK</sequence>
<dbReference type="AlphaFoldDB" id="A0ABD0Y5K1"/>
<dbReference type="Gene3D" id="3.30.1330.20">
    <property type="entry name" value="Tubulin/FtsZ, C-terminal domain"/>
    <property type="match status" value="1"/>
</dbReference>
<evidence type="ECO:0000256" key="3">
    <source>
        <dbReference type="ARBA" id="ARBA00011747"/>
    </source>
</evidence>
<evidence type="ECO:0000256" key="6">
    <source>
        <dbReference type="ARBA" id="ARBA00022801"/>
    </source>
</evidence>
<dbReference type="InterPro" id="IPR000217">
    <property type="entry name" value="Tubulin"/>
</dbReference>
<feature type="domain" description="Tubulin/FtsZ 2-layer sandwich" evidence="12">
    <location>
        <begin position="230"/>
        <end position="364"/>
    </location>
</feature>
<evidence type="ECO:0000256" key="8">
    <source>
        <dbReference type="ARBA" id="ARBA00034296"/>
    </source>
</evidence>
<dbReference type="InterPro" id="IPR018316">
    <property type="entry name" value="Tubulin/FtsZ_2-layer-sand-dom"/>
</dbReference>
<reference evidence="13 14" key="1">
    <citation type="submission" date="2024-07" db="EMBL/GenBank/DDBJ databases">
        <title>Chromosome-level genome assembly of the water stick insect Ranatra chinensis (Heteroptera: Nepidae).</title>
        <authorList>
            <person name="Liu X."/>
        </authorList>
    </citation>
    <scope>NUCLEOTIDE SEQUENCE [LARGE SCALE GENOMIC DNA]</scope>
    <source>
        <strain evidence="13">Cailab_2021Rc</strain>
        <tissue evidence="13">Muscle</tissue>
    </source>
</reference>
<dbReference type="InterPro" id="IPR017975">
    <property type="entry name" value="Tubulin_CS"/>
</dbReference>
<comment type="function">
    <text evidence="8 10">Tubulin is the major constituent of microtubules, a cylinder consisting of laterally associated linear protofilaments composed of alpha- and beta-tubulin heterodimers. Microtubules grow by the addition of GTP-tubulin dimers to the microtubule end, where a stabilizing cap forms. Below the cap, tubulin dimers are in GDP-bound state, owing to GTPase activity of alpha-tubulin.</text>
</comment>
<dbReference type="EMBL" id="JBFDAA010000013">
    <property type="protein sequence ID" value="KAL1122537.1"/>
    <property type="molecule type" value="Genomic_DNA"/>
</dbReference>
<keyword evidence="6" id="KW-0378">Hydrolase</keyword>
<evidence type="ECO:0000256" key="10">
    <source>
        <dbReference type="RuleBase" id="RU000352"/>
    </source>
</evidence>
<dbReference type="InterPro" id="IPR003008">
    <property type="entry name" value="Tubulin_FtsZ_GTPase"/>
</dbReference>
<accession>A0ABD0Y5K1</accession>
<keyword evidence="5 10" id="KW-0547">Nucleotide-binding</keyword>
<dbReference type="PROSITE" id="PS00227">
    <property type="entry name" value="TUBULIN"/>
    <property type="match status" value="1"/>
</dbReference>
<keyword evidence="4 10" id="KW-0493">Microtubule</keyword>
<comment type="catalytic activity">
    <reaction evidence="9">
        <text>GTP + H2O = GDP + phosphate + H(+)</text>
        <dbReference type="Rhea" id="RHEA:19669"/>
        <dbReference type="ChEBI" id="CHEBI:15377"/>
        <dbReference type="ChEBI" id="CHEBI:15378"/>
        <dbReference type="ChEBI" id="CHEBI:37565"/>
        <dbReference type="ChEBI" id="CHEBI:43474"/>
        <dbReference type="ChEBI" id="CHEBI:58189"/>
    </reaction>
    <physiologicalReaction direction="left-to-right" evidence="9">
        <dbReference type="Rhea" id="RHEA:19670"/>
    </physiologicalReaction>
</comment>
<dbReference type="InterPro" id="IPR023123">
    <property type="entry name" value="Tubulin_C"/>
</dbReference>
<dbReference type="InterPro" id="IPR002452">
    <property type="entry name" value="Alpha_tubulin"/>
</dbReference>
<dbReference type="Pfam" id="PF00091">
    <property type="entry name" value="Tubulin"/>
    <property type="match status" value="1"/>
</dbReference>
<dbReference type="GO" id="GO:0005874">
    <property type="term" value="C:microtubule"/>
    <property type="evidence" value="ECO:0007669"/>
    <property type="project" value="UniProtKB-KW"/>
</dbReference>
<comment type="subunit">
    <text evidence="3 10">Dimer of alpha and beta chains. A typical microtubule is a hollow water-filled tube with an outer diameter of 25 nm and an inner diameter of 15 nM. Alpha-beta heterodimers associate head-to-tail to form protofilaments running lengthwise along the microtubule wall with the beta-tubulin subunit facing the microtubule plus end conferring a structural polarity. Microtubules usually have 13 protofilaments but different protofilament numbers can be found in some organisms and specialized cells.</text>
</comment>
<dbReference type="SUPFAM" id="SSF55307">
    <property type="entry name" value="Tubulin C-terminal domain-like"/>
    <property type="match status" value="1"/>
</dbReference>
<evidence type="ECO:0000313" key="13">
    <source>
        <dbReference type="EMBL" id="KAL1122537.1"/>
    </source>
</evidence>
<dbReference type="SMART" id="SM00864">
    <property type="entry name" value="Tubulin"/>
    <property type="match status" value="1"/>
</dbReference>
<dbReference type="GO" id="GO:0016787">
    <property type="term" value="F:hydrolase activity"/>
    <property type="evidence" value="ECO:0007669"/>
    <property type="project" value="UniProtKB-KW"/>
</dbReference>
<dbReference type="CDD" id="cd02186">
    <property type="entry name" value="alpha_tubulin"/>
    <property type="match status" value="1"/>
</dbReference>
<dbReference type="PANTHER" id="PTHR11588">
    <property type="entry name" value="TUBULIN"/>
    <property type="match status" value="1"/>
</dbReference>
<protein>
    <recommendedName>
        <fullName evidence="10">Tubulin alpha chain</fullName>
    </recommendedName>
</protein>
<dbReference type="Gene3D" id="1.10.287.600">
    <property type="entry name" value="Helix hairpin bin"/>
    <property type="match status" value="1"/>
</dbReference>
<evidence type="ECO:0000259" key="11">
    <source>
        <dbReference type="SMART" id="SM00864"/>
    </source>
</evidence>
<evidence type="ECO:0000256" key="1">
    <source>
        <dbReference type="ARBA" id="ARBA00001946"/>
    </source>
</evidence>
<evidence type="ECO:0000256" key="9">
    <source>
        <dbReference type="ARBA" id="ARBA00049117"/>
    </source>
</evidence>
<dbReference type="SMART" id="SM00865">
    <property type="entry name" value="Tubulin_C"/>
    <property type="match status" value="1"/>
</dbReference>
<dbReference type="Proteomes" id="UP001558652">
    <property type="component" value="Unassembled WGS sequence"/>
</dbReference>
<gene>
    <name evidence="13" type="ORF">AAG570_002867</name>
</gene>
<keyword evidence="14" id="KW-1185">Reference proteome</keyword>
<name>A0ABD0Y5K1_9HEMI</name>
<dbReference type="GO" id="GO:0005525">
    <property type="term" value="F:GTP binding"/>
    <property type="evidence" value="ECO:0007669"/>
    <property type="project" value="UniProtKB-UniRule"/>
</dbReference>
<evidence type="ECO:0000256" key="2">
    <source>
        <dbReference type="ARBA" id="ARBA00009636"/>
    </source>
</evidence>
<feature type="domain" description="Tubulin/FtsZ GTPase" evidence="11">
    <location>
        <begin position="29"/>
        <end position="226"/>
    </location>
</feature>
<comment type="cofactor">
    <cofactor evidence="1">
        <name>Mg(2+)</name>
        <dbReference type="ChEBI" id="CHEBI:18420"/>
    </cofactor>
</comment>
<dbReference type="PRINTS" id="PR01162">
    <property type="entry name" value="ALPHATUBULIN"/>
</dbReference>
<dbReference type="PRINTS" id="PR01161">
    <property type="entry name" value="TUBULIN"/>
</dbReference>
<comment type="similarity">
    <text evidence="2 10">Belongs to the tubulin family.</text>
</comment>
<dbReference type="FunFam" id="1.10.287.600:FF:000001">
    <property type="entry name" value="Tubulin alpha chain"/>
    <property type="match status" value="1"/>
</dbReference>
<evidence type="ECO:0000259" key="12">
    <source>
        <dbReference type="SMART" id="SM00865"/>
    </source>
</evidence>
<dbReference type="Pfam" id="PF03953">
    <property type="entry name" value="Tubulin_C"/>
    <property type="match status" value="1"/>
</dbReference>
<dbReference type="InterPro" id="IPR008280">
    <property type="entry name" value="Tub_FtsZ_C"/>
</dbReference>
<evidence type="ECO:0000256" key="7">
    <source>
        <dbReference type="ARBA" id="ARBA00023134"/>
    </source>
</evidence>